<protein>
    <submittedName>
        <fullName evidence="2">Uncharacterized protein</fullName>
    </submittedName>
</protein>
<dbReference type="Proteomes" id="UP001501729">
    <property type="component" value="Unassembled WGS sequence"/>
</dbReference>
<dbReference type="EMBL" id="BAABKX010000030">
    <property type="protein sequence ID" value="GAA5065252.1"/>
    <property type="molecule type" value="Genomic_DNA"/>
</dbReference>
<dbReference type="InterPro" id="IPR013783">
    <property type="entry name" value="Ig-like_fold"/>
</dbReference>
<name>A0AAV3URN2_9EURY</name>
<dbReference type="PROSITE" id="PS51318">
    <property type="entry name" value="TAT"/>
    <property type="match status" value="1"/>
</dbReference>
<sequence length="511" mass="54055">MQRSEYEDDTSPKAESLTETLPRRSVLQGLGIMAAGLSATASQAAGQAQQQFNFGQTVVDSCSEAVTISVTNQNQEQSQTNAIEGPDADEFTILTGTTIPPGATQNVMILFTPTSAGAKQATIFGSVDGTRVSEATLVGVGVTLANASPDDVANFLEQPVGSQSTISVTPTYPASYPEAIEITGAQKAGQTPDAFEISNVPVGQVVQPGGTFEFDINFVPTSPGLKSANLVVEAQSLPSGFPYCALLGAQGLAIGSGGDLIAEVFDLNEEVLQIILEALELATQDGEYAEIRDLLVQAQPLVEQMLEILDALTGDDSPLTGERLEIIRNVAQQAEQVSNLLNQTIEFIEGFIGTASQSVGLLPTGSIPSMSNRFFSISEVAAQQEQDPREELVRLLEEIIAHAEEIESALRPLVCPEGLDVSFDFQDGAWVATSGDSQGLSVEGDETQATIRAMYPFTVDYTLESEDLTAVAELDEDTGEYCAAIGDGCSTICWFRVYCPENGGPGNNPNT</sequence>
<evidence type="ECO:0000313" key="3">
    <source>
        <dbReference type="Proteomes" id="UP001501729"/>
    </source>
</evidence>
<dbReference type="RefSeq" id="WP_227779060.1">
    <property type="nucleotide sequence ID" value="NZ_BAABKX010000030.1"/>
</dbReference>
<dbReference type="InterPro" id="IPR006311">
    <property type="entry name" value="TAT_signal"/>
</dbReference>
<dbReference type="GeneID" id="68617204"/>
<proteinExistence type="predicted"/>
<organism evidence="2 3">
    <name type="scientific">Haladaptatus pallidirubidus</name>
    <dbReference type="NCBI Taxonomy" id="1008152"/>
    <lineage>
        <taxon>Archaea</taxon>
        <taxon>Methanobacteriati</taxon>
        <taxon>Methanobacteriota</taxon>
        <taxon>Stenosarchaea group</taxon>
        <taxon>Halobacteria</taxon>
        <taxon>Halobacteriales</taxon>
        <taxon>Haladaptataceae</taxon>
        <taxon>Haladaptatus</taxon>
    </lineage>
</organism>
<dbReference type="Gene3D" id="2.60.40.10">
    <property type="entry name" value="Immunoglobulins"/>
    <property type="match status" value="2"/>
</dbReference>
<accession>A0AAV3URN2</accession>
<comment type="caution">
    <text evidence="2">The sequence shown here is derived from an EMBL/GenBank/DDBJ whole genome shotgun (WGS) entry which is preliminary data.</text>
</comment>
<feature type="region of interest" description="Disordered" evidence="1">
    <location>
        <begin position="1"/>
        <end position="20"/>
    </location>
</feature>
<dbReference type="NCBIfam" id="NF012200">
    <property type="entry name" value="choice_anch_D"/>
    <property type="match status" value="2"/>
</dbReference>
<evidence type="ECO:0000256" key="1">
    <source>
        <dbReference type="SAM" id="MobiDB-lite"/>
    </source>
</evidence>
<keyword evidence="3" id="KW-1185">Reference proteome</keyword>
<gene>
    <name evidence="2" type="ORF">GCM10025751_55910</name>
</gene>
<evidence type="ECO:0000313" key="2">
    <source>
        <dbReference type="EMBL" id="GAA5065252.1"/>
    </source>
</evidence>
<dbReference type="AlphaFoldDB" id="A0AAV3URN2"/>
<reference evidence="2 3" key="1">
    <citation type="journal article" date="2019" name="Int. J. Syst. Evol. Microbiol.">
        <title>The Global Catalogue of Microorganisms (GCM) 10K type strain sequencing project: providing services to taxonomists for standard genome sequencing and annotation.</title>
        <authorList>
            <consortium name="The Broad Institute Genomics Platform"/>
            <consortium name="The Broad Institute Genome Sequencing Center for Infectious Disease"/>
            <person name="Wu L."/>
            <person name="Ma J."/>
        </authorList>
    </citation>
    <scope>NUCLEOTIDE SEQUENCE [LARGE SCALE GENOMIC DNA]</scope>
    <source>
        <strain evidence="2 3">JCM 17504</strain>
    </source>
</reference>